<dbReference type="SUPFAM" id="SSF48013">
    <property type="entry name" value="NusB-like"/>
    <property type="match status" value="1"/>
</dbReference>
<dbReference type="Gene3D" id="1.10.940.10">
    <property type="entry name" value="NusB-like"/>
    <property type="match status" value="1"/>
</dbReference>
<feature type="domain" description="NusB/RsmB/TIM44" evidence="6">
    <location>
        <begin position="26"/>
        <end position="117"/>
    </location>
</feature>
<name>A0A2H0WSL3_9BACT</name>
<comment type="similarity">
    <text evidence="1">Belongs to the NusB family.</text>
</comment>
<dbReference type="EMBL" id="PEZG01000057">
    <property type="protein sequence ID" value="PIS15646.1"/>
    <property type="molecule type" value="Genomic_DNA"/>
</dbReference>
<evidence type="ECO:0000256" key="5">
    <source>
        <dbReference type="ARBA" id="ARBA00023163"/>
    </source>
</evidence>
<evidence type="ECO:0000259" key="6">
    <source>
        <dbReference type="Pfam" id="PF01029"/>
    </source>
</evidence>
<dbReference type="Proteomes" id="UP000231198">
    <property type="component" value="Unassembled WGS sequence"/>
</dbReference>
<accession>A0A2H0WSL3</accession>
<dbReference type="PANTHER" id="PTHR11078">
    <property type="entry name" value="N UTILIZATION SUBSTANCE PROTEIN B-RELATED"/>
    <property type="match status" value="1"/>
</dbReference>
<comment type="caution">
    <text evidence="7">The sequence shown here is derived from an EMBL/GenBank/DDBJ whole genome shotgun (WGS) entry which is preliminary data.</text>
</comment>
<dbReference type="PANTHER" id="PTHR11078:SF3">
    <property type="entry name" value="ANTITERMINATION NUSB DOMAIN-CONTAINING PROTEIN"/>
    <property type="match status" value="1"/>
</dbReference>
<evidence type="ECO:0000256" key="2">
    <source>
        <dbReference type="ARBA" id="ARBA00022814"/>
    </source>
</evidence>
<evidence type="ECO:0000256" key="3">
    <source>
        <dbReference type="ARBA" id="ARBA00022884"/>
    </source>
</evidence>
<keyword evidence="3" id="KW-0694">RNA-binding</keyword>
<dbReference type="InterPro" id="IPR006027">
    <property type="entry name" value="NusB_RsmB_TIM44"/>
</dbReference>
<dbReference type="AlphaFoldDB" id="A0A2H0WSL3"/>
<keyword evidence="5" id="KW-0804">Transcription</keyword>
<evidence type="ECO:0000313" key="7">
    <source>
        <dbReference type="EMBL" id="PIS15646.1"/>
    </source>
</evidence>
<dbReference type="GO" id="GO:0005829">
    <property type="term" value="C:cytosol"/>
    <property type="evidence" value="ECO:0007669"/>
    <property type="project" value="TreeGrafter"/>
</dbReference>
<dbReference type="GO" id="GO:0003723">
    <property type="term" value="F:RNA binding"/>
    <property type="evidence" value="ECO:0007669"/>
    <property type="project" value="UniProtKB-KW"/>
</dbReference>
<dbReference type="InterPro" id="IPR035926">
    <property type="entry name" value="NusB-like_sf"/>
</dbReference>
<gene>
    <name evidence="7" type="primary">nusB</name>
    <name evidence="7" type="ORF">COT62_02720</name>
</gene>
<sequence>MISMDIRHDQRIKIIQELYRNTFFAKDSPPSLAVAKTRDIIENATQINDYIKKYAQKFPIEKIAKVDLAILQLAVYELVFEKKEPPKVIINEAIELAKEMGSGRSFAFINAVLGKIYQQHYAGQPKKT</sequence>
<dbReference type="NCBIfam" id="TIGR01951">
    <property type="entry name" value="nusB"/>
    <property type="match status" value="1"/>
</dbReference>
<dbReference type="InterPro" id="IPR011605">
    <property type="entry name" value="NusB_fam"/>
</dbReference>
<evidence type="ECO:0000256" key="1">
    <source>
        <dbReference type="ARBA" id="ARBA00005952"/>
    </source>
</evidence>
<dbReference type="Pfam" id="PF01029">
    <property type="entry name" value="NusB"/>
    <property type="match status" value="1"/>
</dbReference>
<protein>
    <submittedName>
        <fullName evidence="7">Transcription antitermination factor NusB</fullName>
    </submittedName>
</protein>
<organism evidence="7 8">
    <name type="scientific">Candidatus Roizmanbacteria bacterium CG09_land_8_20_14_0_10_41_9</name>
    <dbReference type="NCBI Taxonomy" id="1974850"/>
    <lineage>
        <taxon>Bacteria</taxon>
        <taxon>Candidatus Roizmaniibacteriota</taxon>
    </lineage>
</organism>
<evidence type="ECO:0000256" key="4">
    <source>
        <dbReference type="ARBA" id="ARBA00023015"/>
    </source>
</evidence>
<evidence type="ECO:0000313" key="8">
    <source>
        <dbReference type="Proteomes" id="UP000231198"/>
    </source>
</evidence>
<keyword evidence="2" id="KW-0889">Transcription antitermination</keyword>
<dbReference type="GO" id="GO:0031564">
    <property type="term" value="P:transcription antitermination"/>
    <property type="evidence" value="ECO:0007669"/>
    <property type="project" value="UniProtKB-KW"/>
</dbReference>
<keyword evidence="4" id="KW-0805">Transcription regulation</keyword>
<reference evidence="8" key="1">
    <citation type="submission" date="2017-09" db="EMBL/GenBank/DDBJ databases">
        <title>Depth-based differentiation of microbial function through sediment-hosted aquifers and enrichment of novel symbionts in the deep terrestrial subsurface.</title>
        <authorList>
            <person name="Probst A.J."/>
            <person name="Ladd B."/>
            <person name="Jarett J.K."/>
            <person name="Geller-Mcgrath D.E."/>
            <person name="Sieber C.M.K."/>
            <person name="Emerson J.B."/>
            <person name="Anantharaman K."/>
            <person name="Thomas B.C."/>
            <person name="Malmstrom R."/>
            <person name="Stieglmeier M."/>
            <person name="Klingl A."/>
            <person name="Woyke T."/>
            <person name="Ryan C.M."/>
            <person name="Banfield J.F."/>
        </authorList>
    </citation>
    <scope>NUCLEOTIDE SEQUENCE [LARGE SCALE GENOMIC DNA]</scope>
</reference>
<dbReference type="GO" id="GO:0006353">
    <property type="term" value="P:DNA-templated transcription termination"/>
    <property type="evidence" value="ECO:0007669"/>
    <property type="project" value="InterPro"/>
</dbReference>
<proteinExistence type="inferred from homology"/>